<feature type="chain" id="PRO_5039182336" description="Lipoprotein" evidence="1">
    <location>
        <begin position="27"/>
        <end position="318"/>
    </location>
</feature>
<protein>
    <recommendedName>
        <fullName evidence="4">Lipoprotein</fullName>
    </recommendedName>
</protein>
<dbReference type="Gene3D" id="2.50.20.20">
    <property type="match status" value="1"/>
</dbReference>
<evidence type="ECO:0008006" key="4">
    <source>
        <dbReference type="Google" id="ProtNLM"/>
    </source>
</evidence>
<dbReference type="EMBL" id="JAGIQL010000080">
    <property type="protein sequence ID" value="MBP0459642.1"/>
    <property type="molecule type" value="Genomic_DNA"/>
</dbReference>
<dbReference type="PROSITE" id="PS51257">
    <property type="entry name" value="PROKAR_LIPOPROTEIN"/>
    <property type="match status" value="1"/>
</dbReference>
<name>A0A940MHC4_9ACTN</name>
<dbReference type="Proteomes" id="UP000670475">
    <property type="component" value="Unassembled WGS sequence"/>
</dbReference>
<dbReference type="AlphaFoldDB" id="A0A940MHC4"/>
<evidence type="ECO:0000313" key="2">
    <source>
        <dbReference type="EMBL" id="MBP0459642.1"/>
    </source>
</evidence>
<sequence length="318" mass="33106">MSRTRRTGRRRDAAAAALTAAVMVGAVGCQSDGGAGQDAAGPAAKASRQSSGDAVAAVRAVYRKTSGMKSAKARMTMTIPGLKGTAGLANHKLSFESSGVVGWKPAALDMTMTPQGYAPSERTKVREIMTGSTMYLNVGKAAADDPELGGRPWVKYALTAATDVPGKAQPELFSVSMNRDQDPAEQLGLLLKSPHITGAGSQQVDGVQARHYEASLTPDDITRTTTASVGLSAAEAERIGGQLKKQGLTSERIDLWVGQDGYPVRVKIAMKTAEGASTVDLHYSAYSSKAPGIEPPPADQTTDMVAAMKRAQAQGSAK</sequence>
<dbReference type="RefSeq" id="WP_209341660.1">
    <property type="nucleotide sequence ID" value="NZ_JAGIQL010000080.1"/>
</dbReference>
<evidence type="ECO:0000256" key="1">
    <source>
        <dbReference type="SAM" id="SignalP"/>
    </source>
</evidence>
<proteinExistence type="predicted"/>
<dbReference type="SUPFAM" id="SSF89392">
    <property type="entry name" value="Prokaryotic lipoproteins and lipoprotein localization factors"/>
    <property type="match status" value="1"/>
</dbReference>
<organism evidence="2 3">
    <name type="scientific">Streptomyces montanisoli</name>
    <dbReference type="NCBI Taxonomy" id="2798581"/>
    <lineage>
        <taxon>Bacteria</taxon>
        <taxon>Bacillati</taxon>
        <taxon>Actinomycetota</taxon>
        <taxon>Actinomycetes</taxon>
        <taxon>Kitasatosporales</taxon>
        <taxon>Streptomycetaceae</taxon>
        <taxon>Streptomyces</taxon>
    </lineage>
</organism>
<accession>A0A940MHC4</accession>
<reference evidence="2" key="1">
    <citation type="submission" date="2021-03" db="EMBL/GenBank/DDBJ databases">
        <title>Whole genome sequence of Streptomyces bomunensis MMS17-BM035.</title>
        <authorList>
            <person name="Lee J.H."/>
        </authorList>
    </citation>
    <scope>NUCLEOTIDE SEQUENCE</scope>
    <source>
        <strain evidence="2">MMS17-BM035</strain>
    </source>
</reference>
<gene>
    <name evidence="2" type="ORF">JFN87_19355</name>
</gene>
<comment type="caution">
    <text evidence="2">The sequence shown here is derived from an EMBL/GenBank/DDBJ whole genome shotgun (WGS) entry which is preliminary data.</text>
</comment>
<keyword evidence="3" id="KW-1185">Reference proteome</keyword>
<feature type="signal peptide" evidence="1">
    <location>
        <begin position="1"/>
        <end position="26"/>
    </location>
</feature>
<keyword evidence="1" id="KW-0732">Signal</keyword>
<dbReference type="InterPro" id="IPR029046">
    <property type="entry name" value="LolA/LolB/LppX"/>
</dbReference>
<evidence type="ECO:0000313" key="3">
    <source>
        <dbReference type="Proteomes" id="UP000670475"/>
    </source>
</evidence>